<dbReference type="InterPro" id="IPR006179">
    <property type="entry name" value="5_nucleotidase/apyrase"/>
</dbReference>
<feature type="chain" id="PRO_5011825964" description="5'-Nucleotidase C-terminal domain-containing protein" evidence="1">
    <location>
        <begin position="31"/>
        <end position="589"/>
    </location>
</feature>
<dbReference type="RefSeq" id="WP_073716031.1">
    <property type="nucleotide sequence ID" value="NZ_MQVR01000013.1"/>
</dbReference>
<keyword evidence="1" id="KW-0378">Hydrolase</keyword>
<organism evidence="5 6">
    <name type="scientific">Bowdeniella nasicola</name>
    <dbReference type="NCBI Taxonomy" id="208480"/>
    <lineage>
        <taxon>Bacteria</taxon>
        <taxon>Bacillati</taxon>
        <taxon>Actinomycetota</taxon>
        <taxon>Actinomycetes</taxon>
        <taxon>Actinomycetales</taxon>
        <taxon>Actinomycetaceae</taxon>
        <taxon>Bowdeniella</taxon>
    </lineage>
</organism>
<dbReference type="Gene3D" id="3.60.21.10">
    <property type="match status" value="1"/>
</dbReference>
<keyword evidence="3" id="KW-0472">Membrane</keyword>
<evidence type="ECO:0000313" key="5">
    <source>
        <dbReference type="EMBL" id="OKL54557.1"/>
    </source>
</evidence>
<dbReference type="Pfam" id="PF02872">
    <property type="entry name" value="5_nucleotid_C"/>
    <property type="match status" value="1"/>
</dbReference>
<dbReference type="STRING" id="208480.SAMN02910418_01702"/>
<keyword evidence="3" id="KW-1133">Transmembrane helix</keyword>
<evidence type="ECO:0000256" key="3">
    <source>
        <dbReference type="SAM" id="Phobius"/>
    </source>
</evidence>
<dbReference type="Gene3D" id="3.90.780.10">
    <property type="entry name" value="5'-Nucleotidase, C-terminal domain"/>
    <property type="match status" value="1"/>
</dbReference>
<dbReference type="EMBL" id="MQVR01000013">
    <property type="protein sequence ID" value="OKL54557.1"/>
    <property type="molecule type" value="Genomic_DNA"/>
</dbReference>
<dbReference type="SUPFAM" id="SSF56300">
    <property type="entry name" value="Metallo-dependent phosphatases"/>
    <property type="match status" value="1"/>
</dbReference>
<dbReference type="PANTHER" id="PTHR11575:SF24">
    <property type="entry name" value="5'-NUCLEOTIDASE"/>
    <property type="match status" value="1"/>
</dbReference>
<protein>
    <recommendedName>
        <fullName evidence="4">5'-Nucleotidase C-terminal domain-containing protein</fullName>
    </recommendedName>
</protein>
<dbReference type="AlphaFoldDB" id="A0A1Q5Q427"/>
<proteinExistence type="inferred from homology"/>
<keyword evidence="3" id="KW-0812">Transmembrane</keyword>
<dbReference type="InterPro" id="IPR008334">
    <property type="entry name" value="5'-Nucleotdase_C"/>
</dbReference>
<dbReference type="GO" id="GO:0009166">
    <property type="term" value="P:nucleotide catabolic process"/>
    <property type="evidence" value="ECO:0007669"/>
    <property type="project" value="InterPro"/>
</dbReference>
<dbReference type="OrthoDB" id="1016457at2"/>
<dbReference type="GO" id="GO:0016787">
    <property type="term" value="F:hydrolase activity"/>
    <property type="evidence" value="ECO:0007669"/>
    <property type="project" value="UniProtKB-KW"/>
</dbReference>
<dbReference type="Proteomes" id="UP000185628">
    <property type="component" value="Unassembled WGS sequence"/>
</dbReference>
<feature type="compositionally biased region" description="Low complexity" evidence="2">
    <location>
        <begin position="523"/>
        <end position="541"/>
    </location>
</feature>
<evidence type="ECO:0000259" key="4">
    <source>
        <dbReference type="Pfam" id="PF02872"/>
    </source>
</evidence>
<dbReference type="PANTHER" id="PTHR11575">
    <property type="entry name" value="5'-NUCLEOTIDASE-RELATED"/>
    <property type="match status" value="1"/>
</dbReference>
<feature type="transmembrane region" description="Helical" evidence="3">
    <location>
        <begin position="557"/>
        <end position="578"/>
    </location>
</feature>
<feature type="region of interest" description="Disordered" evidence="2">
    <location>
        <begin position="486"/>
        <end position="550"/>
    </location>
</feature>
<keyword evidence="1" id="KW-0732">Signal</keyword>
<comment type="similarity">
    <text evidence="1">Belongs to the 5'-nucleotidase family.</text>
</comment>
<evidence type="ECO:0000313" key="6">
    <source>
        <dbReference type="Proteomes" id="UP000185628"/>
    </source>
</evidence>
<keyword evidence="1" id="KW-0547">Nucleotide-binding</keyword>
<feature type="compositionally biased region" description="Pro residues" evidence="2">
    <location>
        <begin position="495"/>
        <end position="522"/>
    </location>
</feature>
<dbReference type="InterPro" id="IPR036907">
    <property type="entry name" value="5'-Nucleotdase_C_sf"/>
</dbReference>
<comment type="caution">
    <text evidence="5">The sequence shown here is derived from an EMBL/GenBank/DDBJ whole genome shotgun (WGS) entry which is preliminary data.</text>
</comment>
<dbReference type="SUPFAM" id="SSF55816">
    <property type="entry name" value="5'-nucleotidase (syn. UDP-sugar hydrolase), C-terminal domain"/>
    <property type="match status" value="1"/>
</dbReference>
<dbReference type="InterPro" id="IPR029052">
    <property type="entry name" value="Metallo-depent_PP-like"/>
</dbReference>
<feature type="signal peptide" evidence="1">
    <location>
        <begin position="1"/>
        <end position="30"/>
    </location>
</feature>
<gene>
    <name evidence="5" type="ORF">BSZ39_03625</name>
</gene>
<reference evidence="6" key="1">
    <citation type="submission" date="2016-12" db="EMBL/GenBank/DDBJ databases">
        <authorList>
            <person name="Meng X."/>
        </authorList>
    </citation>
    <scope>NUCLEOTIDE SEQUENCE [LARGE SCALE GENOMIC DNA]</scope>
    <source>
        <strain evidence="6">DSM 19116</strain>
    </source>
</reference>
<feature type="domain" description="5'-Nucleotidase C-terminal" evidence="4">
    <location>
        <begin position="322"/>
        <end position="459"/>
    </location>
</feature>
<accession>A0A1Q5Q427</accession>
<sequence length="589" mass="60761">MALVRGIRLVLAAVIAFVVALAALAVPAGAAPARSIDVLGFQDAHEFEPQTWKDGHEYGGIARLATVLAAARAEDPHAITAFGGDQVGGTLFGAVYRGEPFVKAFNELGVDVAGFGQHDFDFGLEHTRHLMGLAQFTWISSNLTVDSQPVSPDGRTAIIERGGVKVGFLSLSGDMDTTIVGDEVDQGDFVASARSAAAELQAGGAEVIIALTQIANDEARDVLNAVPAIDAAMTEEASGSSPVRIEYASGERPVVSPAADYGTVVRFRASLDEAGAVSVVPTILPVSENVAADPAWSEVQVRYAAEMDAKLSEEVGAAAQDLSRPELGRIVAQAYCEYAGTDFGWQNGGGIRAELPAGRLTKRSVLSVLPFGNGLISITTTGAHMKDALEQAIESDPNGNRGFPRTAGLFYDVDLDKPAGERVSNLRDEAGRPLDPAASYTLALTQYVKRGGDGVVAFKDDALIKDQATIDADAFADYITRHGTIDVLPETPGSEPTPTPTPSPTPTGEPTTPAPSASPTPAPSSAAPTAAPTSPGEGAPSGDPRPAPGLPVTGGQLLGLLGVAALLILGGAAAIILVRRRSGSIGHDN</sequence>
<keyword evidence="6" id="KW-1185">Reference proteome</keyword>
<evidence type="ECO:0000256" key="1">
    <source>
        <dbReference type="RuleBase" id="RU362119"/>
    </source>
</evidence>
<dbReference type="GO" id="GO:0000166">
    <property type="term" value="F:nucleotide binding"/>
    <property type="evidence" value="ECO:0007669"/>
    <property type="project" value="UniProtKB-KW"/>
</dbReference>
<name>A0A1Q5Q427_9ACTO</name>
<dbReference type="PRINTS" id="PR01607">
    <property type="entry name" value="APYRASEFAMLY"/>
</dbReference>
<evidence type="ECO:0000256" key="2">
    <source>
        <dbReference type="SAM" id="MobiDB-lite"/>
    </source>
</evidence>